<dbReference type="InterPro" id="IPR011991">
    <property type="entry name" value="ArsR-like_HTH"/>
</dbReference>
<keyword evidence="3" id="KW-0804">Transcription</keyword>
<dbReference type="InterPro" id="IPR045792">
    <property type="entry name" value="DUF6036"/>
</dbReference>
<keyword evidence="1" id="KW-0805">Transcription regulation</keyword>
<organism evidence="6 7">
    <name type="scientific">candidate division MSBL1 archaeon SCGC-AAA259B11</name>
    <dbReference type="NCBI Taxonomy" id="1698260"/>
    <lineage>
        <taxon>Archaea</taxon>
        <taxon>Methanobacteriati</taxon>
        <taxon>Methanobacteriota</taxon>
        <taxon>candidate division MSBL1</taxon>
    </lineage>
</organism>
<dbReference type="GO" id="GO:0003677">
    <property type="term" value="F:DNA binding"/>
    <property type="evidence" value="ECO:0007669"/>
    <property type="project" value="UniProtKB-KW"/>
</dbReference>
<keyword evidence="7" id="KW-1185">Reference proteome</keyword>
<proteinExistence type="predicted"/>
<dbReference type="Proteomes" id="UP000070184">
    <property type="component" value="Unassembled WGS sequence"/>
</dbReference>
<evidence type="ECO:0000313" key="7">
    <source>
        <dbReference type="Proteomes" id="UP000070184"/>
    </source>
</evidence>
<dbReference type="EMBL" id="LHXK01000001">
    <property type="protein sequence ID" value="KXA90679.1"/>
    <property type="molecule type" value="Genomic_DNA"/>
</dbReference>
<feature type="domain" description="DUF6036" evidence="5">
    <location>
        <begin position="305"/>
        <end position="452"/>
    </location>
</feature>
<sequence>MHRVSLKILKEIDRNPSRISELAEKLGKSQSWISTVVSKLEEKNLVEKNRKIKLAKTYEATLMRELLDSYNLEKILVGKKEGILKALLSGAKKPGDLESEGFAKSTVYNALNDLKSAGVLEDTRGGYRISDETLERFLEARKRSEEETPYKANGEKIIIIIDAGGEDGEPTAFSAFSRYGVDYYPNKTYLYRDGKDLEIEDVLIHAVLCAKNKKQMAMCGIFFLRHRNTLDIQKLWKKSEKWNCEKYLANLLAFIDQREVKNPDLFLPVEEFNSLASNYGVHLQEKHSKERLLTGLERIGDNLKNKVDAYLLGGVNLILRGLKDTTKDIDVVLENQKGFRDLVQALNGDNYEEKHEIEQSYKRLEPSAILEKQGSPRWDIFVEVVANCLHLSEEMKSRSEKHTEKNNLRLYLLSPTDIFLFKSVTDREGDLEDAALLARQEEIDWDILLDEIKRQDRLTGRYPSFATLDIIDILKERHNIDPPIRERLASYCLENALILHLEEEPKTIRGLREALDFPEHQIYNKLKKLEKEGRIEVDRAGKLNTYRAKPL</sequence>
<comment type="caution">
    <text evidence="6">The sequence shown here is derived from an EMBL/GenBank/DDBJ whole genome shotgun (WGS) entry which is preliminary data.</text>
</comment>
<evidence type="ECO:0000259" key="4">
    <source>
        <dbReference type="Pfam" id="PF01022"/>
    </source>
</evidence>
<accession>A0A133U929</accession>
<dbReference type="InterPro" id="IPR043519">
    <property type="entry name" value="NT_sf"/>
</dbReference>
<dbReference type="Pfam" id="PF01022">
    <property type="entry name" value="HTH_5"/>
    <property type="match status" value="1"/>
</dbReference>
<evidence type="ECO:0000259" key="5">
    <source>
        <dbReference type="Pfam" id="PF19502"/>
    </source>
</evidence>
<dbReference type="Gene3D" id="3.30.460.40">
    <property type="match status" value="1"/>
</dbReference>
<dbReference type="PANTHER" id="PTHR33154">
    <property type="entry name" value="TRANSCRIPTIONAL REGULATOR, ARSR FAMILY"/>
    <property type="match status" value="1"/>
</dbReference>
<dbReference type="Gene3D" id="1.10.10.10">
    <property type="entry name" value="Winged helix-like DNA-binding domain superfamily/Winged helix DNA-binding domain"/>
    <property type="match status" value="1"/>
</dbReference>
<feature type="domain" description="HTH arsR-type" evidence="4">
    <location>
        <begin position="6"/>
        <end position="48"/>
    </location>
</feature>
<reference evidence="6 7" key="1">
    <citation type="journal article" date="2016" name="Sci. Rep.">
        <title>Metabolic traits of an uncultured archaeal lineage -MSBL1- from brine pools of the Red Sea.</title>
        <authorList>
            <person name="Mwirichia R."/>
            <person name="Alam I."/>
            <person name="Rashid M."/>
            <person name="Vinu M."/>
            <person name="Ba-Alawi W."/>
            <person name="Anthony Kamau A."/>
            <person name="Kamanda Ngugi D."/>
            <person name="Goker M."/>
            <person name="Klenk H.P."/>
            <person name="Bajic V."/>
            <person name="Stingl U."/>
        </authorList>
    </citation>
    <scope>NUCLEOTIDE SEQUENCE [LARGE SCALE GENOMIC DNA]</scope>
    <source>
        <strain evidence="6">SCGC-AAA259B11</strain>
    </source>
</reference>
<protein>
    <submittedName>
        <fullName evidence="6">Uncharacterized protein</fullName>
    </submittedName>
</protein>
<name>A0A133U929_9EURY</name>
<evidence type="ECO:0000256" key="3">
    <source>
        <dbReference type="ARBA" id="ARBA00023163"/>
    </source>
</evidence>
<gene>
    <name evidence="6" type="ORF">AKJ61_00100</name>
</gene>
<dbReference type="InterPro" id="IPR001845">
    <property type="entry name" value="HTH_ArsR_DNA-bd_dom"/>
</dbReference>
<keyword evidence="2" id="KW-0238">DNA-binding</keyword>
<dbReference type="SUPFAM" id="SSF46785">
    <property type="entry name" value="Winged helix' DNA-binding domain"/>
    <property type="match status" value="2"/>
</dbReference>
<dbReference type="AlphaFoldDB" id="A0A133U929"/>
<evidence type="ECO:0000256" key="2">
    <source>
        <dbReference type="ARBA" id="ARBA00023125"/>
    </source>
</evidence>
<dbReference type="PANTHER" id="PTHR33154:SF38">
    <property type="entry name" value="HTH ARSR-TYPE DOMAIN-CONTAINING PROTEIN"/>
    <property type="match status" value="1"/>
</dbReference>
<evidence type="ECO:0000256" key="1">
    <source>
        <dbReference type="ARBA" id="ARBA00023015"/>
    </source>
</evidence>
<dbReference type="CDD" id="cd00090">
    <property type="entry name" value="HTH_ARSR"/>
    <property type="match status" value="1"/>
</dbReference>
<dbReference type="Pfam" id="PF19502">
    <property type="entry name" value="DUF6036"/>
    <property type="match status" value="1"/>
</dbReference>
<dbReference type="SUPFAM" id="SSF81301">
    <property type="entry name" value="Nucleotidyltransferase"/>
    <property type="match status" value="1"/>
</dbReference>
<dbReference type="InterPro" id="IPR051081">
    <property type="entry name" value="HTH_MetalResp_TranReg"/>
</dbReference>
<dbReference type="GO" id="GO:0003700">
    <property type="term" value="F:DNA-binding transcription factor activity"/>
    <property type="evidence" value="ECO:0007669"/>
    <property type="project" value="InterPro"/>
</dbReference>
<evidence type="ECO:0000313" key="6">
    <source>
        <dbReference type="EMBL" id="KXA90679.1"/>
    </source>
</evidence>
<dbReference type="InterPro" id="IPR036388">
    <property type="entry name" value="WH-like_DNA-bd_sf"/>
</dbReference>
<dbReference type="InterPro" id="IPR036390">
    <property type="entry name" value="WH_DNA-bd_sf"/>
</dbReference>